<accession>A0A4S2DTK9</accession>
<comment type="caution">
    <text evidence="7">The sequence shown here is derived from an EMBL/GenBank/DDBJ whole genome shotgun (WGS) entry which is preliminary data.</text>
</comment>
<evidence type="ECO:0000313" key="7">
    <source>
        <dbReference type="EMBL" id="TGY44574.1"/>
    </source>
</evidence>
<sequence>MIILLAINIFIFNRILASITDDVLTKGKNIKGSISTVDLEVVLENKSTVGYDYKKLKSDLTNAKSNEAVNYAAILAENSQGKIEILLDSQANLLNLGKEEAINSTLKIAMEGEVSHVREKLEGKDIIKVYYPIKDTSGNVSAVLEIYSDVTNIINIRNIVMIQLLILAVSLILVYILMSFLLSRSINKGVKGIINGLVTMSKGDLTEEVNIKNQDELGLIAKYINELQKNISEMICKILNLSKKEFEEIDQLSKSSGDMAVSSEEVTATIQEIDSNIIIQNEDSKKINNFLEKFGELIQDVKNSINNINSNLSIIKNKLSLNNKDLITLNDSKNDIENSSKTMNEKINDLYNSIEKIKEITNFIDSMADQTNLLALNAAIEAARVGEEGKGFAVVANEIRKLAEDVKKSSYSIDGVLSNISIEGQEVINITEVLNTKLSKQFSVIDDSVISFNGIVGEILDLTQKISNVNGKMDKVLEERNYIFASVSKSSELLDDISKSSEEIKNLSLGLSIMAQGIAEIAEILNNNTNNKNTVLSVFKTK</sequence>
<feature type="domain" description="HAMP" evidence="6">
    <location>
        <begin position="184"/>
        <end position="236"/>
    </location>
</feature>
<evidence type="ECO:0000259" key="5">
    <source>
        <dbReference type="PROSITE" id="PS50111"/>
    </source>
</evidence>
<dbReference type="GO" id="GO:0016020">
    <property type="term" value="C:membrane"/>
    <property type="evidence" value="ECO:0007669"/>
    <property type="project" value="InterPro"/>
</dbReference>
<reference evidence="7 8" key="1">
    <citation type="submission" date="2019-04" db="EMBL/GenBank/DDBJ databases">
        <title>Microbes associate with the intestines of laboratory mice.</title>
        <authorList>
            <person name="Navarre W."/>
            <person name="Wong E."/>
            <person name="Huang K."/>
            <person name="Tropini C."/>
            <person name="Ng K."/>
            <person name="Yu B."/>
        </authorList>
    </citation>
    <scope>NUCLEOTIDE SEQUENCE [LARGE SCALE GENOMIC DNA]</scope>
    <source>
        <strain evidence="7 8">NM50_B9-20</strain>
    </source>
</reference>
<dbReference type="InterPro" id="IPR004089">
    <property type="entry name" value="MCPsignal_dom"/>
</dbReference>
<dbReference type="GO" id="GO:0007165">
    <property type="term" value="P:signal transduction"/>
    <property type="evidence" value="ECO:0007669"/>
    <property type="project" value="UniProtKB-KW"/>
</dbReference>
<dbReference type="PROSITE" id="PS50111">
    <property type="entry name" value="CHEMOTAXIS_TRANSDUC_2"/>
    <property type="match status" value="1"/>
</dbReference>
<proteinExistence type="inferred from homology"/>
<evidence type="ECO:0000256" key="4">
    <source>
        <dbReference type="SAM" id="Phobius"/>
    </source>
</evidence>
<evidence type="ECO:0000256" key="2">
    <source>
        <dbReference type="ARBA" id="ARBA00029447"/>
    </source>
</evidence>
<protein>
    <submittedName>
        <fullName evidence="7">Methyl-accepting chemotaxis protein</fullName>
    </submittedName>
</protein>
<dbReference type="Pfam" id="PF00015">
    <property type="entry name" value="MCPsignal"/>
    <property type="match status" value="1"/>
</dbReference>
<dbReference type="Pfam" id="PF00672">
    <property type="entry name" value="HAMP"/>
    <property type="match status" value="1"/>
</dbReference>
<dbReference type="SMART" id="SM00283">
    <property type="entry name" value="MA"/>
    <property type="match status" value="1"/>
</dbReference>
<dbReference type="PANTHER" id="PTHR32089">
    <property type="entry name" value="METHYL-ACCEPTING CHEMOTAXIS PROTEIN MCPB"/>
    <property type="match status" value="1"/>
</dbReference>
<dbReference type="SUPFAM" id="SSF58104">
    <property type="entry name" value="Methyl-accepting chemotaxis protein (MCP) signaling domain"/>
    <property type="match status" value="1"/>
</dbReference>
<keyword evidence="4" id="KW-1133">Transmembrane helix</keyword>
<dbReference type="Proteomes" id="UP000306888">
    <property type="component" value="Unassembled WGS sequence"/>
</dbReference>
<keyword evidence="8" id="KW-1185">Reference proteome</keyword>
<organism evidence="7 8">
    <name type="scientific">Clostridium sartagoforme</name>
    <dbReference type="NCBI Taxonomy" id="84031"/>
    <lineage>
        <taxon>Bacteria</taxon>
        <taxon>Bacillati</taxon>
        <taxon>Bacillota</taxon>
        <taxon>Clostridia</taxon>
        <taxon>Eubacteriales</taxon>
        <taxon>Clostridiaceae</taxon>
        <taxon>Clostridium</taxon>
    </lineage>
</organism>
<dbReference type="Gene3D" id="1.10.287.950">
    <property type="entry name" value="Methyl-accepting chemotaxis protein"/>
    <property type="match status" value="1"/>
</dbReference>
<evidence type="ECO:0000256" key="1">
    <source>
        <dbReference type="ARBA" id="ARBA00023224"/>
    </source>
</evidence>
<dbReference type="PROSITE" id="PS50885">
    <property type="entry name" value="HAMP"/>
    <property type="match status" value="1"/>
</dbReference>
<comment type="similarity">
    <text evidence="2">Belongs to the methyl-accepting chemotaxis (MCP) protein family.</text>
</comment>
<evidence type="ECO:0000259" key="6">
    <source>
        <dbReference type="PROSITE" id="PS50885"/>
    </source>
</evidence>
<feature type="transmembrane region" description="Helical" evidence="4">
    <location>
        <begin position="160"/>
        <end position="182"/>
    </location>
</feature>
<evidence type="ECO:0000256" key="3">
    <source>
        <dbReference type="PROSITE-ProRule" id="PRU00284"/>
    </source>
</evidence>
<name>A0A4S2DTK9_9CLOT</name>
<dbReference type="OrthoDB" id="2542987at2"/>
<dbReference type="SMART" id="SM00304">
    <property type="entry name" value="HAMP"/>
    <property type="match status" value="1"/>
</dbReference>
<dbReference type="AlphaFoldDB" id="A0A4S2DTK9"/>
<dbReference type="Gene3D" id="6.10.340.10">
    <property type="match status" value="1"/>
</dbReference>
<feature type="domain" description="Methyl-accepting transducer" evidence="5">
    <location>
        <begin position="255"/>
        <end position="495"/>
    </location>
</feature>
<keyword evidence="1 3" id="KW-0807">Transducer</keyword>
<evidence type="ECO:0000313" key="8">
    <source>
        <dbReference type="Proteomes" id="UP000306888"/>
    </source>
</evidence>
<dbReference type="CDD" id="cd06225">
    <property type="entry name" value="HAMP"/>
    <property type="match status" value="1"/>
</dbReference>
<keyword evidence="4" id="KW-0812">Transmembrane</keyword>
<dbReference type="InterPro" id="IPR003660">
    <property type="entry name" value="HAMP_dom"/>
</dbReference>
<dbReference type="EMBL" id="SRYR01000001">
    <property type="protein sequence ID" value="TGY44574.1"/>
    <property type="molecule type" value="Genomic_DNA"/>
</dbReference>
<gene>
    <name evidence="7" type="ORF">E5347_03295</name>
</gene>
<dbReference type="PANTHER" id="PTHR32089:SF112">
    <property type="entry name" value="LYSOZYME-LIKE PROTEIN-RELATED"/>
    <property type="match status" value="1"/>
</dbReference>
<keyword evidence="4" id="KW-0472">Membrane</keyword>